<sequence>MIRRLLRKQYMTLLTLNIDILIALTYIRLKRKSAKYIILREKIAKGVVKREDLFITTKLWNTFHKRENVVPACRRSVENFGLDYVDLYLWYTGPYLMR</sequence>
<dbReference type="GeneID" id="112464574"/>
<dbReference type="Proteomes" id="UP000504618">
    <property type="component" value="Unplaced"/>
</dbReference>
<accession>A0A6J1QYK2</accession>
<feature type="domain" description="NADP-dependent oxidoreductase" evidence="2">
    <location>
        <begin position="38"/>
        <end position="89"/>
    </location>
</feature>
<name>A0A6J1QYK2_9HYME</name>
<dbReference type="InterPro" id="IPR020471">
    <property type="entry name" value="AKR"/>
</dbReference>
<keyword evidence="3" id="KW-1185">Reference proteome</keyword>
<dbReference type="InterPro" id="IPR036812">
    <property type="entry name" value="NAD(P)_OxRdtase_dom_sf"/>
</dbReference>
<gene>
    <name evidence="4" type="primary">LOC112464574</name>
</gene>
<protein>
    <submittedName>
        <fullName evidence="4">Aldo-keto reductase AKR2E4-like</fullName>
    </submittedName>
</protein>
<dbReference type="OrthoDB" id="416253at2759"/>
<proteinExistence type="predicted"/>
<organism evidence="3 4">
    <name type="scientific">Temnothorax curvispinosus</name>
    <dbReference type="NCBI Taxonomy" id="300111"/>
    <lineage>
        <taxon>Eukaryota</taxon>
        <taxon>Metazoa</taxon>
        <taxon>Ecdysozoa</taxon>
        <taxon>Arthropoda</taxon>
        <taxon>Hexapoda</taxon>
        <taxon>Insecta</taxon>
        <taxon>Pterygota</taxon>
        <taxon>Neoptera</taxon>
        <taxon>Endopterygota</taxon>
        <taxon>Hymenoptera</taxon>
        <taxon>Apocrita</taxon>
        <taxon>Aculeata</taxon>
        <taxon>Formicoidea</taxon>
        <taxon>Formicidae</taxon>
        <taxon>Myrmicinae</taxon>
        <taxon>Temnothorax</taxon>
    </lineage>
</organism>
<evidence type="ECO:0000313" key="3">
    <source>
        <dbReference type="Proteomes" id="UP000504618"/>
    </source>
</evidence>
<feature type="transmembrane region" description="Helical" evidence="1">
    <location>
        <begin position="12"/>
        <end position="29"/>
    </location>
</feature>
<dbReference type="InterPro" id="IPR023210">
    <property type="entry name" value="NADP_OxRdtase_dom"/>
</dbReference>
<evidence type="ECO:0000313" key="4">
    <source>
        <dbReference type="RefSeq" id="XP_024887412.1"/>
    </source>
</evidence>
<dbReference type="PANTHER" id="PTHR11732">
    <property type="entry name" value="ALDO/KETO REDUCTASE"/>
    <property type="match status" value="1"/>
</dbReference>
<evidence type="ECO:0000259" key="2">
    <source>
        <dbReference type="Pfam" id="PF00248"/>
    </source>
</evidence>
<evidence type="ECO:0000256" key="1">
    <source>
        <dbReference type="SAM" id="Phobius"/>
    </source>
</evidence>
<dbReference type="Pfam" id="PF00248">
    <property type="entry name" value="Aldo_ket_red"/>
    <property type="match status" value="1"/>
</dbReference>
<dbReference type="SUPFAM" id="SSF51430">
    <property type="entry name" value="NAD(P)-linked oxidoreductase"/>
    <property type="match status" value="1"/>
</dbReference>
<reference evidence="4" key="1">
    <citation type="submission" date="2025-08" db="UniProtKB">
        <authorList>
            <consortium name="RefSeq"/>
        </authorList>
    </citation>
    <scope>IDENTIFICATION</scope>
    <source>
        <tissue evidence="4">Whole body</tissue>
    </source>
</reference>
<keyword evidence="1" id="KW-0812">Transmembrane</keyword>
<dbReference type="Gene3D" id="3.20.20.100">
    <property type="entry name" value="NADP-dependent oxidoreductase domain"/>
    <property type="match status" value="1"/>
</dbReference>
<dbReference type="AlphaFoldDB" id="A0A6J1QYK2"/>
<keyword evidence="1" id="KW-1133">Transmembrane helix</keyword>
<keyword evidence="1" id="KW-0472">Membrane</keyword>
<dbReference type="RefSeq" id="XP_024887412.1">
    <property type="nucleotide sequence ID" value="XM_025031644.1"/>
</dbReference>
<dbReference type="GO" id="GO:0016491">
    <property type="term" value="F:oxidoreductase activity"/>
    <property type="evidence" value="ECO:0007669"/>
    <property type="project" value="InterPro"/>
</dbReference>